<feature type="compositionally biased region" description="Basic and acidic residues" evidence="1">
    <location>
        <begin position="63"/>
        <end position="75"/>
    </location>
</feature>
<evidence type="ECO:0000313" key="2">
    <source>
        <dbReference type="EMBL" id="CAA9524001.1"/>
    </source>
</evidence>
<dbReference type="AlphaFoldDB" id="A0A6J4TJA0"/>
<feature type="compositionally biased region" description="Low complexity" evidence="1">
    <location>
        <begin position="250"/>
        <end position="263"/>
    </location>
</feature>
<proteinExistence type="predicted"/>
<gene>
    <name evidence="2" type="ORF">AVDCRST_MAG67-3919</name>
</gene>
<dbReference type="EMBL" id="CADCVQ010000148">
    <property type="protein sequence ID" value="CAA9524001.1"/>
    <property type="molecule type" value="Genomic_DNA"/>
</dbReference>
<feature type="non-terminal residue" evidence="2">
    <location>
        <position position="1"/>
    </location>
</feature>
<protein>
    <submittedName>
        <fullName evidence="2">Uncharacterized protein</fullName>
    </submittedName>
</protein>
<feature type="compositionally biased region" description="Basic residues" evidence="1">
    <location>
        <begin position="285"/>
        <end position="297"/>
    </location>
</feature>
<feature type="region of interest" description="Disordered" evidence="1">
    <location>
        <begin position="147"/>
        <end position="307"/>
    </location>
</feature>
<feature type="compositionally biased region" description="Basic residues" evidence="1">
    <location>
        <begin position="200"/>
        <end position="220"/>
    </location>
</feature>
<evidence type="ECO:0000256" key="1">
    <source>
        <dbReference type="SAM" id="MobiDB-lite"/>
    </source>
</evidence>
<reference evidence="2" key="1">
    <citation type="submission" date="2020-02" db="EMBL/GenBank/DDBJ databases">
        <authorList>
            <person name="Meier V. D."/>
        </authorList>
    </citation>
    <scope>NUCLEOTIDE SEQUENCE</scope>
    <source>
        <strain evidence="2">AVDCRST_MAG67</strain>
    </source>
</reference>
<name>A0A6J4TJA0_9ACTN</name>
<feature type="compositionally biased region" description="Basic and acidic residues" evidence="1">
    <location>
        <begin position="1"/>
        <end position="16"/>
    </location>
</feature>
<feature type="compositionally biased region" description="Basic and acidic residues" evidence="1">
    <location>
        <begin position="269"/>
        <end position="284"/>
    </location>
</feature>
<feature type="non-terminal residue" evidence="2">
    <location>
        <position position="307"/>
    </location>
</feature>
<feature type="compositionally biased region" description="Basic residues" evidence="1">
    <location>
        <begin position="76"/>
        <end position="107"/>
    </location>
</feature>
<feature type="compositionally biased region" description="Basic and acidic residues" evidence="1">
    <location>
        <begin position="39"/>
        <end position="56"/>
    </location>
</feature>
<sequence>ERCDPACGRAARDARPRPGARRLRWRRRRHAHRPGRVGRATDPHRRQELHGADDPRGAVSTGTRREGLRGRAEGRRRQHRDHPPRAAARRAGHVSRVRRRAAVRGRRGALAPAQCGSGVRGRQGVRAEGRLHDARADAVLGLQCARRQAGVRRAPPPAHDQRPQAAETDGEDRRATGVPDALRGPRRAARGLRPAQPQGQRRRAPLRSARQRRRRRRLRLHDRGPAGGRALRHPRGPAAPLRLRPRRADPQQPDPRGARAAPAARDRRRLPDAHDVGDAGDERGRRRPRPRPRRRRTGVPTGQNAAL</sequence>
<accession>A0A6J4TJA0</accession>
<organism evidence="2">
    <name type="scientific">uncultured Solirubrobacteraceae bacterium</name>
    <dbReference type="NCBI Taxonomy" id="1162706"/>
    <lineage>
        <taxon>Bacteria</taxon>
        <taxon>Bacillati</taxon>
        <taxon>Actinomycetota</taxon>
        <taxon>Thermoleophilia</taxon>
        <taxon>Solirubrobacterales</taxon>
        <taxon>Solirubrobacteraceae</taxon>
        <taxon>environmental samples</taxon>
    </lineage>
</organism>
<feature type="compositionally biased region" description="Basic residues" evidence="1">
    <location>
        <begin position="18"/>
        <end position="36"/>
    </location>
</feature>
<feature type="region of interest" description="Disordered" evidence="1">
    <location>
        <begin position="1"/>
        <end position="123"/>
    </location>
</feature>